<evidence type="ECO:0000256" key="2">
    <source>
        <dbReference type="ARBA" id="ARBA00022692"/>
    </source>
</evidence>
<comment type="subcellular location">
    <subcellularLocation>
        <location evidence="1">Membrane</location>
        <topology evidence="1">Single-pass membrane protein</topology>
    </subcellularLocation>
</comment>
<dbReference type="Pfam" id="PF13927">
    <property type="entry name" value="Ig_3"/>
    <property type="match status" value="1"/>
</dbReference>
<sequence>MEIIPSNGEIFLGKEQSFICKSSVEATMKWLSGDDDEEIEDELGRYKKELIDETTLTLQVTASKVEPDRIIKCQAETESGETTNTEIKIRIIQKPTFVKDVSVTKVFNADSDAKLPCAVEGIPTPQVTWFRNDMPVPLLPGHLSATRDGTLTISKIQLSDAGMYYCQAYIRERNEIEHKNVTVTVNAAPMVTFEEPFPKITSKSNASFTCSVTGHPKPEIVWKKGEEVVSDDGQKYILSSNGLQLSITDLAKDDEGNYTCYASNSLGQQSTTLTLEVIDAPRGVGAGVVAGIILLIILGTLLAVDLTCYRTRRRGFLMFLSTSILGRPAPRVKLEDDLKKGTSDKSHVVNISGIDA</sequence>
<dbReference type="InterPro" id="IPR003598">
    <property type="entry name" value="Ig_sub2"/>
</dbReference>
<dbReference type="PANTHER" id="PTHR45080">
    <property type="entry name" value="CONTACTIN 5"/>
    <property type="match status" value="1"/>
</dbReference>
<dbReference type="Proteomes" id="UP000228934">
    <property type="component" value="Unassembled WGS sequence"/>
</dbReference>
<keyword evidence="5 9" id="KW-0472">Membrane</keyword>
<feature type="domain" description="Ig-like" evidence="10">
    <location>
        <begin position="95"/>
        <end position="182"/>
    </location>
</feature>
<evidence type="ECO:0000256" key="1">
    <source>
        <dbReference type="ARBA" id="ARBA00004167"/>
    </source>
</evidence>
<dbReference type="Gene3D" id="2.60.40.10">
    <property type="entry name" value="Immunoglobulins"/>
    <property type="match status" value="2"/>
</dbReference>
<dbReference type="Pfam" id="PF07679">
    <property type="entry name" value="I-set"/>
    <property type="match status" value="1"/>
</dbReference>
<dbReference type="InterPro" id="IPR013783">
    <property type="entry name" value="Ig-like_fold"/>
</dbReference>
<gene>
    <name evidence="11" type="ORF">AB205_0167070</name>
</gene>
<keyword evidence="3" id="KW-0732">Signal</keyword>
<dbReference type="CDD" id="cd00096">
    <property type="entry name" value="Ig"/>
    <property type="match status" value="2"/>
</dbReference>
<feature type="domain" description="Ig-like" evidence="10">
    <location>
        <begin position="189"/>
        <end position="274"/>
    </location>
</feature>
<dbReference type="InterPro" id="IPR050958">
    <property type="entry name" value="Cell_Adh-Cytoskel_Orgn"/>
</dbReference>
<dbReference type="AlphaFoldDB" id="A0A2G9R871"/>
<dbReference type="SMART" id="SM00406">
    <property type="entry name" value="IGv"/>
    <property type="match status" value="1"/>
</dbReference>
<evidence type="ECO:0000313" key="12">
    <source>
        <dbReference type="Proteomes" id="UP000228934"/>
    </source>
</evidence>
<dbReference type="GO" id="GO:0007156">
    <property type="term" value="P:homophilic cell adhesion via plasma membrane adhesion molecules"/>
    <property type="evidence" value="ECO:0007669"/>
    <property type="project" value="TreeGrafter"/>
</dbReference>
<dbReference type="SUPFAM" id="SSF48726">
    <property type="entry name" value="Immunoglobulin"/>
    <property type="match status" value="2"/>
</dbReference>
<protein>
    <recommendedName>
        <fullName evidence="10">Ig-like domain-containing protein</fullName>
    </recommendedName>
</protein>
<keyword evidence="2 9" id="KW-0812">Transmembrane</keyword>
<evidence type="ECO:0000256" key="5">
    <source>
        <dbReference type="ARBA" id="ARBA00023136"/>
    </source>
</evidence>
<dbReference type="EMBL" id="KV959466">
    <property type="protein sequence ID" value="PIO24088.1"/>
    <property type="molecule type" value="Genomic_DNA"/>
</dbReference>
<dbReference type="InterPro" id="IPR003599">
    <property type="entry name" value="Ig_sub"/>
</dbReference>
<keyword evidence="12" id="KW-1185">Reference proteome</keyword>
<dbReference type="InterPro" id="IPR007110">
    <property type="entry name" value="Ig-like_dom"/>
</dbReference>
<evidence type="ECO:0000313" key="11">
    <source>
        <dbReference type="EMBL" id="PIO24088.1"/>
    </source>
</evidence>
<dbReference type="InterPro" id="IPR036179">
    <property type="entry name" value="Ig-like_dom_sf"/>
</dbReference>
<organism evidence="11 12">
    <name type="scientific">Aquarana catesbeiana</name>
    <name type="common">American bullfrog</name>
    <name type="synonym">Rana catesbeiana</name>
    <dbReference type="NCBI Taxonomy" id="8400"/>
    <lineage>
        <taxon>Eukaryota</taxon>
        <taxon>Metazoa</taxon>
        <taxon>Chordata</taxon>
        <taxon>Craniata</taxon>
        <taxon>Vertebrata</taxon>
        <taxon>Euteleostomi</taxon>
        <taxon>Amphibia</taxon>
        <taxon>Batrachia</taxon>
        <taxon>Anura</taxon>
        <taxon>Neobatrachia</taxon>
        <taxon>Ranoidea</taxon>
        <taxon>Ranidae</taxon>
        <taxon>Aquarana</taxon>
    </lineage>
</organism>
<evidence type="ECO:0000256" key="8">
    <source>
        <dbReference type="ARBA" id="ARBA00023319"/>
    </source>
</evidence>
<dbReference type="PROSITE" id="PS50835">
    <property type="entry name" value="IG_LIKE"/>
    <property type="match status" value="2"/>
</dbReference>
<keyword evidence="6" id="KW-1015">Disulfide bond</keyword>
<feature type="transmembrane region" description="Helical" evidence="9">
    <location>
        <begin position="284"/>
        <end position="304"/>
    </location>
</feature>
<evidence type="ECO:0000256" key="3">
    <source>
        <dbReference type="ARBA" id="ARBA00022729"/>
    </source>
</evidence>
<dbReference type="InterPro" id="IPR013098">
    <property type="entry name" value="Ig_I-set"/>
</dbReference>
<evidence type="ECO:0000256" key="7">
    <source>
        <dbReference type="ARBA" id="ARBA00023180"/>
    </source>
</evidence>
<keyword evidence="7" id="KW-0325">Glycoprotein</keyword>
<reference evidence="12" key="1">
    <citation type="journal article" date="2017" name="Nat. Commun.">
        <title>The North American bullfrog draft genome provides insight into hormonal regulation of long noncoding RNA.</title>
        <authorList>
            <person name="Hammond S.A."/>
            <person name="Warren R.L."/>
            <person name="Vandervalk B.P."/>
            <person name="Kucuk E."/>
            <person name="Khan H."/>
            <person name="Gibb E.A."/>
            <person name="Pandoh P."/>
            <person name="Kirk H."/>
            <person name="Zhao Y."/>
            <person name="Jones M."/>
            <person name="Mungall A.J."/>
            <person name="Coope R."/>
            <person name="Pleasance S."/>
            <person name="Moore R.A."/>
            <person name="Holt R.A."/>
            <person name="Round J.M."/>
            <person name="Ohora S."/>
            <person name="Walle B.V."/>
            <person name="Veldhoen N."/>
            <person name="Helbing C.C."/>
            <person name="Birol I."/>
        </authorList>
    </citation>
    <scope>NUCLEOTIDE SEQUENCE [LARGE SCALE GENOMIC DNA]</scope>
</reference>
<evidence type="ECO:0000256" key="9">
    <source>
        <dbReference type="SAM" id="Phobius"/>
    </source>
</evidence>
<dbReference type="GO" id="GO:0005886">
    <property type="term" value="C:plasma membrane"/>
    <property type="evidence" value="ECO:0007669"/>
    <property type="project" value="UniProtKB-ARBA"/>
</dbReference>
<keyword evidence="8" id="KW-0393">Immunoglobulin domain</keyword>
<dbReference type="InterPro" id="IPR013106">
    <property type="entry name" value="Ig_V-set"/>
</dbReference>
<evidence type="ECO:0000259" key="10">
    <source>
        <dbReference type="PROSITE" id="PS50835"/>
    </source>
</evidence>
<evidence type="ECO:0000256" key="4">
    <source>
        <dbReference type="ARBA" id="ARBA00022989"/>
    </source>
</evidence>
<dbReference type="PANTHER" id="PTHR45080:SF8">
    <property type="entry name" value="IG-LIKE DOMAIN-CONTAINING PROTEIN"/>
    <property type="match status" value="1"/>
</dbReference>
<dbReference type="InterPro" id="IPR009138">
    <property type="entry name" value="Neural_cell_adh"/>
</dbReference>
<accession>A0A2G9R871</accession>
<keyword evidence="4 9" id="KW-1133">Transmembrane helix</keyword>
<dbReference type="SMART" id="SM00409">
    <property type="entry name" value="IG"/>
    <property type="match status" value="3"/>
</dbReference>
<name>A0A2G9R871_AQUCT</name>
<evidence type="ECO:0000256" key="6">
    <source>
        <dbReference type="ARBA" id="ARBA00023157"/>
    </source>
</evidence>
<proteinExistence type="predicted"/>
<dbReference type="SMART" id="SM00408">
    <property type="entry name" value="IGc2"/>
    <property type="match status" value="2"/>
</dbReference>
<dbReference type="FunFam" id="2.60.40.10:FF:000032">
    <property type="entry name" value="palladin isoform X1"/>
    <property type="match status" value="1"/>
</dbReference>
<dbReference type="PRINTS" id="PR01838">
    <property type="entry name" value="NCAMFAMILY"/>
</dbReference>
<dbReference type="OrthoDB" id="6106100at2759"/>